<organism evidence="1 2">
    <name type="scientific">Glomus cerebriforme</name>
    <dbReference type="NCBI Taxonomy" id="658196"/>
    <lineage>
        <taxon>Eukaryota</taxon>
        <taxon>Fungi</taxon>
        <taxon>Fungi incertae sedis</taxon>
        <taxon>Mucoromycota</taxon>
        <taxon>Glomeromycotina</taxon>
        <taxon>Glomeromycetes</taxon>
        <taxon>Glomerales</taxon>
        <taxon>Glomeraceae</taxon>
        <taxon>Glomus</taxon>
    </lineage>
</organism>
<dbReference type="Proteomes" id="UP000265703">
    <property type="component" value="Unassembled WGS sequence"/>
</dbReference>
<keyword evidence="2" id="KW-1185">Reference proteome</keyword>
<evidence type="ECO:0000313" key="1">
    <source>
        <dbReference type="EMBL" id="RIA86383.1"/>
    </source>
</evidence>
<proteinExistence type="predicted"/>
<protein>
    <submittedName>
        <fullName evidence="1">Uncharacterized protein</fullName>
    </submittedName>
</protein>
<gene>
    <name evidence="1" type="ORF">C1645_829345</name>
</gene>
<dbReference type="EMBL" id="QKYT01000366">
    <property type="protein sequence ID" value="RIA86383.1"/>
    <property type="molecule type" value="Genomic_DNA"/>
</dbReference>
<evidence type="ECO:0000313" key="2">
    <source>
        <dbReference type="Proteomes" id="UP000265703"/>
    </source>
</evidence>
<reference evidence="1 2" key="1">
    <citation type="submission" date="2018-06" db="EMBL/GenBank/DDBJ databases">
        <title>Comparative genomics reveals the genomic features of Rhizophagus irregularis, R. cerebriforme, R. diaphanum and Gigaspora rosea, and their symbiotic lifestyle signature.</title>
        <authorList>
            <person name="Morin E."/>
            <person name="San Clemente H."/>
            <person name="Chen E.C.H."/>
            <person name="De La Providencia I."/>
            <person name="Hainaut M."/>
            <person name="Kuo A."/>
            <person name="Kohler A."/>
            <person name="Murat C."/>
            <person name="Tang N."/>
            <person name="Roy S."/>
            <person name="Loubradou J."/>
            <person name="Henrissat B."/>
            <person name="Grigoriev I.V."/>
            <person name="Corradi N."/>
            <person name="Roux C."/>
            <person name="Martin F.M."/>
        </authorList>
    </citation>
    <scope>NUCLEOTIDE SEQUENCE [LARGE SCALE GENOMIC DNA]</scope>
    <source>
        <strain evidence="1 2">DAOM 227022</strain>
    </source>
</reference>
<comment type="caution">
    <text evidence="1">The sequence shown here is derived from an EMBL/GenBank/DDBJ whole genome shotgun (WGS) entry which is preliminary data.</text>
</comment>
<dbReference type="AlphaFoldDB" id="A0A397SJR5"/>
<name>A0A397SJR5_9GLOM</name>
<accession>A0A397SJR5</accession>
<feature type="non-terminal residue" evidence="1">
    <location>
        <position position="1"/>
    </location>
</feature>
<sequence length="172" mass="20864">IIQETLKNTKIVKEPIKIQENDIIDNSRDDQQQILTDIELTAIIDQQMQETNEHQEITNNTYADDDQFAYKSKLRIIDDPQKDLQQYAPMELHSNDLQIRGLLLLTNQKRKDWKKRKKKNNFKFIKNVLLNEFLKSNCYEFYDYYRGNNLKIQFQYWKILFLVEGLLEHYDR</sequence>